<evidence type="ECO:0000313" key="12">
    <source>
        <dbReference type="Proteomes" id="UP000054396"/>
    </source>
</evidence>
<dbReference type="Proteomes" id="UP000054396">
    <property type="component" value="Unassembled WGS sequence"/>
</dbReference>
<evidence type="ECO:0000259" key="10">
    <source>
        <dbReference type="Pfam" id="PF00155"/>
    </source>
</evidence>
<gene>
    <name evidence="11" type="ORF">AVJ23_01425</name>
</gene>
<reference evidence="11 12" key="1">
    <citation type="submission" date="2015-12" db="EMBL/GenBank/DDBJ databases">
        <authorList>
            <person name="Shamseldin A."/>
            <person name="Moawad H."/>
            <person name="Abd El-Rahim W.M."/>
            <person name="Sadowsky M.J."/>
        </authorList>
    </citation>
    <scope>NUCLEOTIDE SEQUENCE [LARGE SCALE GENOMIC DNA]</scope>
    <source>
        <strain evidence="11 12">SJ5A-1</strain>
    </source>
</reference>
<evidence type="ECO:0000256" key="6">
    <source>
        <dbReference type="ARBA" id="ARBA00022898"/>
    </source>
</evidence>
<evidence type="ECO:0000256" key="5">
    <source>
        <dbReference type="ARBA" id="ARBA00022573"/>
    </source>
</evidence>
<dbReference type="GO" id="GO:0030170">
    <property type="term" value="F:pyridoxal phosphate binding"/>
    <property type="evidence" value="ECO:0007669"/>
    <property type="project" value="InterPro"/>
</dbReference>
<dbReference type="Gene3D" id="3.40.640.10">
    <property type="entry name" value="Type I PLP-dependent aspartate aminotransferase-like (Major domain)"/>
    <property type="match status" value="1"/>
</dbReference>
<comment type="function">
    <text evidence="2">Decarboxylates L-threonine-O-3-phosphate to yield (R)-1-amino-2-propanol O-2-phosphate, the precursor for the linkage between the nucleotide loop and the corrin ring in cobalamin.</text>
</comment>
<name>A0A0W7WPF6_9RHOB</name>
<dbReference type="InterPro" id="IPR004839">
    <property type="entry name" value="Aminotransferase_I/II_large"/>
</dbReference>
<evidence type="ECO:0000256" key="3">
    <source>
        <dbReference type="ARBA" id="ARBA00004953"/>
    </source>
</evidence>
<evidence type="ECO:0000256" key="4">
    <source>
        <dbReference type="ARBA" id="ARBA00012285"/>
    </source>
</evidence>
<dbReference type="EC" id="4.1.1.81" evidence="4"/>
<dbReference type="STRING" id="1685382.AVJ23_01425"/>
<dbReference type="RefSeq" id="WP_058860363.1">
    <property type="nucleotide sequence ID" value="NZ_LPXO01000001.1"/>
</dbReference>
<keyword evidence="12" id="KW-1185">Reference proteome</keyword>
<dbReference type="InterPro" id="IPR015421">
    <property type="entry name" value="PyrdxlP-dep_Trfase_major"/>
</dbReference>
<dbReference type="Pfam" id="PF00155">
    <property type="entry name" value="Aminotran_1_2"/>
    <property type="match status" value="1"/>
</dbReference>
<organism evidence="11 12">
    <name type="scientific">Pseudoponticoccus marisrubri</name>
    <dbReference type="NCBI Taxonomy" id="1685382"/>
    <lineage>
        <taxon>Bacteria</taxon>
        <taxon>Pseudomonadati</taxon>
        <taxon>Pseudomonadota</taxon>
        <taxon>Alphaproteobacteria</taxon>
        <taxon>Rhodobacterales</taxon>
        <taxon>Roseobacteraceae</taxon>
        <taxon>Pseudoponticoccus</taxon>
    </lineage>
</organism>
<accession>A0A0W7WPF6</accession>
<dbReference type="SUPFAM" id="SSF53383">
    <property type="entry name" value="PLP-dependent transferases"/>
    <property type="match status" value="1"/>
</dbReference>
<evidence type="ECO:0000256" key="1">
    <source>
        <dbReference type="ARBA" id="ARBA00001933"/>
    </source>
</evidence>
<dbReference type="EMBL" id="LPXO01000001">
    <property type="protein sequence ID" value="KUF12417.1"/>
    <property type="molecule type" value="Genomic_DNA"/>
</dbReference>
<dbReference type="GO" id="GO:0048472">
    <property type="term" value="F:threonine-phosphate decarboxylase activity"/>
    <property type="evidence" value="ECO:0007669"/>
    <property type="project" value="UniProtKB-EC"/>
</dbReference>
<dbReference type="OrthoDB" id="9799304at2"/>
<comment type="caution">
    <text evidence="11">The sequence shown here is derived from an EMBL/GenBank/DDBJ whole genome shotgun (WGS) entry which is preliminary data.</text>
</comment>
<evidence type="ECO:0000256" key="7">
    <source>
        <dbReference type="ARBA" id="ARBA00023239"/>
    </source>
</evidence>
<feature type="domain" description="Aminotransferase class I/classII large" evidence="10">
    <location>
        <begin position="69"/>
        <end position="306"/>
    </location>
</feature>
<dbReference type="CDD" id="cd00609">
    <property type="entry name" value="AAT_like"/>
    <property type="match status" value="1"/>
</dbReference>
<dbReference type="InterPro" id="IPR005860">
    <property type="entry name" value="CobD"/>
</dbReference>
<keyword evidence="7" id="KW-0456">Lyase</keyword>
<dbReference type="GO" id="GO:0009236">
    <property type="term" value="P:cobalamin biosynthetic process"/>
    <property type="evidence" value="ECO:0007669"/>
    <property type="project" value="UniProtKB-UniPathway"/>
</dbReference>
<dbReference type="PANTHER" id="PTHR42885:SF1">
    <property type="entry name" value="THREONINE-PHOSPHATE DECARBOXYLASE"/>
    <property type="match status" value="1"/>
</dbReference>
<evidence type="ECO:0000256" key="9">
    <source>
        <dbReference type="ARBA" id="ARBA00048531"/>
    </source>
</evidence>
<dbReference type="InterPro" id="IPR015424">
    <property type="entry name" value="PyrdxlP-dep_Trfase"/>
</dbReference>
<comment type="cofactor">
    <cofactor evidence="1">
        <name>pyridoxal 5'-phosphate</name>
        <dbReference type="ChEBI" id="CHEBI:597326"/>
    </cofactor>
</comment>
<evidence type="ECO:0000256" key="2">
    <source>
        <dbReference type="ARBA" id="ARBA00003444"/>
    </source>
</evidence>
<dbReference type="PROSITE" id="PS00105">
    <property type="entry name" value="AA_TRANSFER_CLASS_1"/>
    <property type="match status" value="1"/>
</dbReference>
<dbReference type="UniPathway" id="UPA00148"/>
<dbReference type="NCBIfam" id="TIGR01140">
    <property type="entry name" value="L_thr_O3P_dcar"/>
    <property type="match status" value="1"/>
</dbReference>
<dbReference type="InterPro" id="IPR015422">
    <property type="entry name" value="PyrdxlP-dep_Trfase_small"/>
</dbReference>
<dbReference type="AlphaFoldDB" id="A0A0W7WPF6"/>
<evidence type="ECO:0000313" key="11">
    <source>
        <dbReference type="EMBL" id="KUF12417.1"/>
    </source>
</evidence>
<dbReference type="PANTHER" id="PTHR42885">
    <property type="entry name" value="HISTIDINOL-PHOSPHATE AMINOTRANSFERASE-RELATED"/>
    <property type="match status" value="1"/>
</dbReference>
<dbReference type="Gene3D" id="3.90.1150.10">
    <property type="entry name" value="Aspartate Aminotransferase, domain 1"/>
    <property type="match status" value="1"/>
</dbReference>
<protein>
    <recommendedName>
        <fullName evidence="4">threonine-phosphate decarboxylase</fullName>
        <ecNumber evidence="4">4.1.1.81</ecNumber>
    </recommendedName>
    <alternativeName>
        <fullName evidence="8">L-threonine-O-3-phosphate decarboxylase</fullName>
    </alternativeName>
</protein>
<evidence type="ECO:0000256" key="8">
    <source>
        <dbReference type="ARBA" id="ARBA00029996"/>
    </source>
</evidence>
<proteinExistence type="predicted"/>
<comment type="pathway">
    <text evidence="3">Cofactor biosynthesis; adenosylcobalamin biosynthesis.</text>
</comment>
<dbReference type="InterPro" id="IPR004838">
    <property type="entry name" value="NHTrfase_class1_PyrdxlP-BS"/>
</dbReference>
<keyword evidence="5" id="KW-0169">Cobalamin biosynthesis</keyword>
<comment type="catalytic activity">
    <reaction evidence="9">
        <text>O-phospho-L-threonine + H(+) = (R)-1-aminopropan-2-yl phosphate + CO2</text>
        <dbReference type="Rhea" id="RHEA:11492"/>
        <dbReference type="ChEBI" id="CHEBI:15378"/>
        <dbReference type="ChEBI" id="CHEBI:16526"/>
        <dbReference type="ChEBI" id="CHEBI:58563"/>
        <dbReference type="ChEBI" id="CHEBI:58675"/>
        <dbReference type="EC" id="4.1.1.81"/>
    </reaction>
</comment>
<keyword evidence="6" id="KW-0663">Pyridoxal phosphate</keyword>
<sequence>MRDHGGDLDRARSAYGGTDWLDLSTGINPVPYPMPALTEGALGALPLAQDVAALEGVARSAFGGGDSTACLAMGGASAAIQLVPRLARAGGARVLGPTYNEHAAALRAEGWHVQEVATLAELAGAELAVVVNPNNPDGRCHDPDALQALARKVGLLVVDESFADSCPALSLVPRLEYAPRAIVLRSFGKFYGLAGLRLGFALGAQPLIDALRRMAGPWAVSGPAIAAGRAAYADRDWQEATTARLTRDAARLDGLAARAGWALVGGTPLFRTYATPDARAAKDGLARHHVWSRIFPYSETWLRLGLPGQAEGWARLDRALTQMAQS</sequence>